<keyword evidence="2" id="KW-0472">Membrane</keyword>
<evidence type="ECO:0000256" key="2">
    <source>
        <dbReference type="SAM" id="Phobius"/>
    </source>
</evidence>
<protein>
    <submittedName>
        <fullName evidence="3">Uncharacterized protein</fullName>
    </submittedName>
</protein>
<dbReference type="Proteomes" id="UP000245942">
    <property type="component" value="Unassembled WGS sequence"/>
</dbReference>
<name>A0A316UFL8_9BASI</name>
<evidence type="ECO:0000256" key="1">
    <source>
        <dbReference type="SAM" id="MobiDB-lite"/>
    </source>
</evidence>
<keyword evidence="4" id="KW-1185">Reference proteome</keyword>
<accession>A0A316UFL8</accession>
<feature type="compositionally biased region" description="Low complexity" evidence="1">
    <location>
        <begin position="489"/>
        <end position="502"/>
    </location>
</feature>
<feature type="region of interest" description="Disordered" evidence="1">
    <location>
        <begin position="454"/>
        <end position="544"/>
    </location>
</feature>
<reference evidence="3 4" key="1">
    <citation type="journal article" date="2018" name="Mol. Biol. Evol.">
        <title>Broad Genomic Sampling Reveals a Smut Pathogenic Ancestry of the Fungal Clade Ustilaginomycotina.</title>
        <authorList>
            <person name="Kijpornyongpan T."/>
            <person name="Mondo S.J."/>
            <person name="Barry K."/>
            <person name="Sandor L."/>
            <person name="Lee J."/>
            <person name="Lipzen A."/>
            <person name="Pangilinan J."/>
            <person name="LaButti K."/>
            <person name="Hainaut M."/>
            <person name="Henrissat B."/>
            <person name="Grigoriev I.V."/>
            <person name="Spatafora J.W."/>
            <person name="Aime M.C."/>
        </authorList>
    </citation>
    <scope>NUCLEOTIDE SEQUENCE [LARGE SCALE GENOMIC DNA]</scope>
    <source>
        <strain evidence="3 4">MCA 4718</strain>
    </source>
</reference>
<gene>
    <name evidence="3" type="ORF">BCV69DRAFT_296416</name>
</gene>
<feature type="region of interest" description="Disordered" evidence="1">
    <location>
        <begin position="579"/>
        <end position="616"/>
    </location>
</feature>
<feature type="compositionally biased region" description="Polar residues" evidence="1">
    <location>
        <begin position="506"/>
        <end position="524"/>
    </location>
</feature>
<keyword evidence="2" id="KW-1133">Transmembrane helix</keyword>
<dbReference type="STRING" id="1684307.A0A316UFL8"/>
<organism evidence="3 4">
    <name type="scientific">Pseudomicrostroma glucosiphilum</name>
    <dbReference type="NCBI Taxonomy" id="1684307"/>
    <lineage>
        <taxon>Eukaryota</taxon>
        <taxon>Fungi</taxon>
        <taxon>Dikarya</taxon>
        <taxon>Basidiomycota</taxon>
        <taxon>Ustilaginomycotina</taxon>
        <taxon>Exobasidiomycetes</taxon>
        <taxon>Microstromatales</taxon>
        <taxon>Microstromatales incertae sedis</taxon>
        <taxon>Pseudomicrostroma</taxon>
    </lineage>
</organism>
<feature type="region of interest" description="Disordered" evidence="1">
    <location>
        <begin position="1"/>
        <end position="26"/>
    </location>
</feature>
<dbReference type="EMBL" id="KZ819321">
    <property type="protein sequence ID" value="PWN24117.1"/>
    <property type="molecule type" value="Genomic_DNA"/>
</dbReference>
<keyword evidence="2" id="KW-0812">Transmembrane</keyword>
<proteinExistence type="predicted"/>
<dbReference type="GeneID" id="37015740"/>
<dbReference type="AlphaFoldDB" id="A0A316UFL8"/>
<dbReference type="RefSeq" id="XP_025351277.1">
    <property type="nucleotide sequence ID" value="XM_025494006.1"/>
</dbReference>
<feature type="compositionally biased region" description="Basic and acidic residues" evidence="1">
    <location>
        <begin position="580"/>
        <end position="589"/>
    </location>
</feature>
<feature type="region of interest" description="Disordered" evidence="1">
    <location>
        <begin position="89"/>
        <end position="111"/>
    </location>
</feature>
<feature type="compositionally biased region" description="Low complexity" evidence="1">
    <location>
        <begin position="100"/>
        <end position="111"/>
    </location>
</feature>
<feature type="compositionally biased region" description="Polar residues" evidence="1">
    <location>
        <begin position="463"/>
        <end position="473"/>
    </location>
</feature>
<evidence type="ECO:0000313" key="4">
    <source>
        <dbReference type="Proteomes" id="UP000245942"/>
    </source>
</evidence>
<evidence type="ECO:0000313" key="3">
    <source>
        <dbReference type="EMBL" id="PWN24117.1"/>
    </source>
</evidence>
<sequence length="659" mass="70632">MSRPGAPGSKDPGTSDVPSSASIPPTWEALQASRPVKMRFRLLPSVHTLPPAAAAAALRRRRREGTGPVGTEGVDARIELTAAFELQLPGSGQVDEDNASSVLSSSSSPLTISSSSTLRILRLLSPTLTRDVLSSSTGSQPLINLDALLLALGISPLHGLLRLRLSRFKGDFELDLPRSGAASGAGEEWKRGIWVSLRTARRAVKELSGAGNAGDRLGEEGLRFFGAFLAWGSREAWSLDEGEEEGRMSHNWIPSPTPLQPSSSLSTSSLLRASISSLTLLPRSNPTVATFLSQSQRQELLQEHDERDRSREGHVERARTRLRRWTVDLLEAIEVWREDWPEEDREESSRNEQKQTTAIAKTDTSRRLLGAVPAEAKDWREASLSQLLPILSSLEEEVGGSYSGGSASSAAVPQASAEPSYLQPYLPSNLPEELKVQLQLVEHLWTVSERLHSYSASHPDHTPPTQLNQSVSSEVEAKHVSTTSAGLRPASPTSSSTAVSPAFDQSPASADKTQLQTRPRTSLSLDGDHSVVTGGPVTRPTDHQVVSSGVPQAMRDGSLMAVKIGLLGNWIRFTFTIGPDPEKRDKDSSVKAGGTAGAQGRKRETTKRTPGYNGRGAEWSSNSALSWALGACLVAVIAVVVGLITPAMGSSAKSRPIVA</sequence>
<feature type="region of interest" description="Disordered" evidence="1">
    <location>
        <begin position="340"/>
        <end position="365"/>
    </location>
</feature>
<feature type="transmembrane region" description="Helical" evidence="2">
    <location>
        <begin position="624"/>
        <end position="645"/>
    </location>
</feature>